<dbReference type="Gene3D" id="1.10.10.10">
    <property type="entry name" value="Winged helix-like DNA-binding domain superfamily/Winged helix DNA-binding domain"/>
    <property type="match status" value="1"/>
</dbReference>
<gene>
    <name evidence="2" type="ORF">LT85_4042</name>
</gene>
<dbReference type="InterPro" id="IPR036390">
    <property type="entry name" value="WH_DNA-bd_sf"/>
</dbReference>
<organism evidence="2 3">
    <name type="scientific">Collimonas arenae</name>
    <dbReference type="NCBI Taxonomy" id="279058"/>
    <lineage>
        <taxon>Bacteria</taxon>
        <taxon>Pseudomonadati</taxon>
        <taxon>Pseudomonadota</taxon>
        <taxon>Betaproteobacteria</taxon>
        <taxon>Burkholderiales</taxon>
        <taxon>Oxalobacteraceae</taxon>
        <taxon>Collimonas</taxon>
    </lineage>
</organism>
<dbReference type="STRING" id="279058.LT85_4042"/>
<dbReference type="EMBL" id="CP009962">
    <property type="protein sequence ID" value="AIY43200.1"/>
    <property type="molecule type" value="Genomic_DNA"/>
</dbReference>
<dbReference type="KEGG" id="care:LT85_4042"/>
<evidence type="ECO:0000313" key="2">
    <source>
        <dbReference type="EMBL" id="AIY43200.1"/>
    </source>
</evidence>
<dbReference type="SMART" id="SM00347">
    <property type="entry name" value="HTH_MARR"/>
    <property type="match status" value="1"/>
</dbReference>
<dbReference type="GO" id="GO:0003700">
    <property type="term" value="F:DNA-binding transcription factor activity"/>
    <property type="evidence" value="ECO:0007669"/>
    <property type="project" value="InterPro"/>
</dbReference>
<dbReference type="RefSeq" id="WP_253273585.1">
    <property type="nucleotide sequence ID" value="NZ_CP009962.1"/>
</dbReference>
<name>A0A0A1FHN9_9BURK</name>
<dbReference type="AlphaFoldDB" id="A0A0A1FHN9"/>
<dbReference type="HOGENOM" id="CLU_083287_35_1_4"/>
<keyword evidence="3" id="KW-1185">Reference proteome</keyword>
<dbReference type="SUPFAM" id="SSF46785">
    <property type="entry name" value="Winged helix' DNA-binding domain"/>
    <property type="match status" value="1"/>
</dbReference>
<feature type="domain" description="HTH marR-type" evidence="1">
    <location>
        <begin position="1"/>
        <end position="123"/>
    </location>
</feature>
<dbReference type="InterPro" id="IPR036388">
    <property type="entry name" value="WH-like_DNA-bd_sf"/>
</dbReference>
<dbReference type="Proteomes" id="UP000030302">
    <property type="component" value="Chromosome"/>
</dbReference>
<protein>
    <submittedName>
        <fullName evidence="2">Transcriptional regulator</fullName>
    </submittedName>
</protein>
<evidence type="ECO:0000313" key="3">
    <source>
        <dbReference type="Proteomes" id="UP000030302"/>
    </source>
</evidence>
<accession>A0A0A1FHN9</accession>
<dbReference type="InterPro" id="IPR000835">
    <property type="entry name" value="HTH_MarR-typ"/>
</dbReference>
<evidence type="ECO:0000259" key="1">
    <source>
        <dbReference type="PROSITE" id="PS50995"/>
    </source>
</evidence>
<proteinExistence type="predicted"/>
<reference evidence="3" key="1">
    <citation type="journal article" date="2014" name="Soil Biol. Biochem.">
        <title>Structure and function of bacterial communities in ageing soils: Insights from the Mendocino ecological staircase.</title>
        <authorList>
            <person name="Uroz S."/>
            <person name="Tech J.J."/>
            <person name="Sawaya N.A."/>
            <person name="Frey-Klett P."/>
            <person name="Leveau J.H.J."/>
        </authorList>
    </citation>
    <scope>NUCLEOTIDE SEQUENCE [LARGE SCALE GENOMIC DNA]</scope>
    <source>
        <strain evidence="3">Cal35</strain>
    </source>
</reference>
<dbReference type="Pfam" id="PF01047">
    <property type="entry name" value="MarR"/>
    <property type="match status" value="1"/>
</dbReference>
<dbReference type="PROSITE" id="PS50995">
    <property type="entry name" value="HTH_MARR_2"/>
    <property type="match status" value="1"/>
</dbReference>
<sequence length="133" mass="15041">MTNIYDHYLAADELTISQYSLLARIGKYGPIGVIPLAANMGMDRSTMSRTLKPLIALGWIQTVDMPLEMLTDKRSFGVSLTSAGQHKWKESMPNWRKAQNEIDAILGEETHYALKTLVDNANLKFEQYEHTLP</sequence>